<dbReference type="Proteomes" id="UP000324800">
    <property type="component" value="Unassembled WGS sequence"/>
</dbReference>
<feature type="non-terminal residue" evidence="1">
    <location>
        <position position="39"/>
    </location>
</feature>
<dbReference type="EMBL" id="SNRW01013399">
    <property type="protein sequence ID" value="KAA6372668.1"/>
    <property type="molecule type" value="Genomic_DNA"/>
</dbReference>
<reference evidence="1 2" key="1">
    <citation type="submission" date="2019-03" db="EMBL/GenBank/DDBJ databases">
        <title>Single cell metagenomics reveals metabolic interactions within the superorganism composed of flagellate Streblomastix strix and complex community of Bacteroidetes bacteria on its surface.</title>
        <authorList>
            <person name="Treitli S.C."/>
            <person name="Kolisko M."/>
            <person name="Husnik F."/>
            <person name="Keeling P."/>
            <person name="Hampl V."/>
        </authorList>
    </citation>
    <scope>NUCLEOTIDE SEQUENCE [LARGE SCALE GENOMIC DNA]</scope>
    <source>
        <strain evidence="1">ST1C</strain>
    </source>
</reference>
<organism evidence="1 2">
    <name type="scientific">Streblomastix strix</name>
    <dbReference type="NCBI Taxonomy" id="222440"/>
    <lineage>
        <taxon>Eukaryota</taxon>
        <taxon>Metamonada</taxon>
        <taxon>Preaxostyla</taxon>
        <taxon>Oxymonadida</taxon>
        <taxon>Streblomastigidae</taxon>
        <taxon>Streblomastix</taxon>
    </lineage>
</organism>
<evidence type="ECO:0000313" key="1">
    <source>
        <dbReference type="EMBL" id="KAA6372668.1"/>
    </source>
</evidence>
<evidence type="ECO:0000313" key="2">
    <source>
        <dbReference type="Proteomes" id="UP000324800"/>
    </source>
</evidence>
<name>A0A5J4UQH5_9EUKA</name>
<proteinExistence type="predicted"/>
<accession>A0A5J4UQH5</accession>
<dbReference type="AlphaFoldDB" id="A0A5J4UQH5"/>
<comment type="caution">
    <text evidence="1">The sequence shown here is derived from an EMBL/GenBank/DDBJ whole genome shotgun (WGS) entry which is preliminary data.</text>
</comment>
<protein>
    <submittedName>
        <fullName evidence="1">Uncharacterized protein</fullName>
    </submittedName>
</protein>
<gene>
    <name evidence="1" type="ORF">EZS28_031805</name>
</gene>
<sequence length="39" mass="4493">MCRLMKQLRKFAYLNNLAMTVSDLDVYKILLNNMIGGNS</sequence>